<evidence type="ECO:0000256" key="1">
    <source>
        <dbReference type="SAM" id="MobiDB-lite"/>
    </source>
</evidence>
<dbReference type="Pfam" id="PF20415">
    <property type="entry name" value="DUF6699"/>
    <property type="match status" value="1"/>
</dbReference>
<gene>
    <name evidence="3" type="ORF">BJ322DRAFT_881242</name>
</gene>
<dbReference type="AlphaFoldDB" id="A0A9P6L5R5"/>
<dbReference type="Proteomes" id="UP000736335">
    <property type="component" value="Unassembled WGS sequence"/>
</dbReference>
<protein>
    <recommendedName>
        <fullName evidence="2">DUF6699 domain-containing protein</fullName>
    </recommendedName>
</protein>
<sequence>MLQGRRVRVLDPITNTVHSFAEPLPPLSSRTPSPTLSESTASSSTPPMTPQSLFTTAPLPSPMSPIHPAITHRGIPPYLCFDLAFPPSYLLVSESPSFGSGRSSTSSGSTGSVSNLLLLSEPAICSAFSTIILLTEALPWSVTVTARSTFVTLFDVLQSLHSSLRRQVTKAEWASLPRASQEVIAASFHKRVGGFSDRVKRDKQSKKGVRRLDFLVGRTRFFGISAFGEKPGVFKVHWETGRPVLNVRI</sequence>
<reference evidence="3" key="2">
    <citation type="submission" date="2020-11" db="EMBL/GenBank/DDBJ databases">
        <authorList>
            <consortium name="DOE Joint Genome Institute"/>
            <person name="Kuo A."/>
            <person name="Miyauchi S."/>
            <person name="Kiss E."/>
            <person name="Drula E."/>
            <person name="Kohler A."/>
            <person name="Sanchez-Garcia M."/>
            <person name="Andreopoulos B."/>
            <person name="Barry K.W."/>
            <person name="Bonito G."/>
            <person name="Buee M."/>
            <person name="Carver A."/>
            <person name="Chen C."/>
            <person name="Cichocki N."/>
            <person name="Clum A."/>
            <person name="Culley D."/>
            <person name="Crous P.W."/>
            <person name="Fauchery L."/>
            <person name="Girlanda M."/>
            <person name="Hayes R."/>
            <person name="Keri Z."/>
            <person name="Labutti K."/>
            <person name="Lipzen A."/>
            <person name="Lombard V."/>
            <person name="Magnuson J."/>
            <person name="Maillard F."/>
            <person name="Morin E."/>
            <person name="Murat C."/>
            <person name="Nolan M."/>
            <person name="Ohm R."/>
            <person name="Pangilinan J."/>
            <person name="Pereira M."/>
            <person name="Perotto S."/>
            <person name="Peter M."/>
            <person name="Riley R."/>
            <person name="Sitrit Y."/>
            <person name="Stielow B."/>
            <person name="Szollosi G."/>
            <person name="Zifcakova L."/>
            <person name="Stursova M."/>
            <person name="Spatafora J.W."/>
            <person name="Tedersoo L."/>
            <person name="Vaario L.-M."/>
            <person name="Yamada A."/>
            <person name="Yan M."/>
            <person name="Wang P."/>
            <person name="Xu J."/>
            <person name="Bruns T."/>
            <person name="Baldrian P."/>
            <person name="Vilgalys R."/>
            <person name="Henrissat B."/>
            <person name="Grigoriev I.V."/>
            <person name="Hibbett D."/>
            <person name="Nagy L.G."/>
            <person name="Martin F.M."/>
        </authorList>
    </citation>
    <scope>NUCLEOTIDE SEQUENCE</scope>
    <source>
        <strain evidence="3">UH-Tt-Lm1</strain>
    </source>
</reference>
<keyword evidence="4" id="KW-1185">Reference proteome</keyword>
<organism evidence="3 4">
    <name type="scientific">Thelephora terrestris</name>
    <dbReference type="NCBI Taxonomy" id="56493"/>
    <lineage>
        <taxon>Eukaryota</taxon>
        <taxon>Fungi</taxon>
        <taxon>Dikarya</taxon>
        <taxon>Basidiomycota</taxon>
        <taxon>Agaricomycotina</taxon>
        <taxon>Agaricomycetes</taxon>
        <taxon>Thelephorales</taxon>
        <taxon>Thelephoraceae</taxon>
        <taxon>Thelephora</taxon>
    </lineage>
</organism>
<dbReference type="InterPro" id="IPR046522">
    <property type="entry name" value="DUF6699"/>
</dbReference>
<dbReference type="EMBL" id="WIUZ02000009">
    <property type="protein sequence ID" value="KAF9783810.1"/>
    <property type="molecule type" value="Genomic_DNA"/>
</dbReference>
<feature type="region of interest" description="Disordered" evidence="1">
    <location>
        <begin position="20"/>
        <end position="60"/>
    </location>
</feature>
<comment type="caution">
    <text evidence="3">The sequence shown here is derived from an EMBL/GenBank/DDBJ whole genome shotgun (WGS) entry which is preliminary data.</text>
</comment>
<feature type="compositionally biased region" description="Low complexity" evidence="1">
    <location>
        <begin position="27"/>
        <end position="52"/>
    </location>
</feature>
<feature type="domain" description="DUF6699" evidence="2">
    <location>
        <begin position="80"/>
        <end position="226"/>
    </location>
</feature>
<proteinExistence type="predicted"/>
<dbReference type="OrthoDB" id="2783256at2759"/>
<evidence type="ECO:0000313" key="3">
    <source>
        <dbReference type="EMBL" id="KAF9783810.1"/>
    </source>
</evidence>
<evidence type="ECO:0000313" key="4">
    <source>
        <dbReference type="Proteomes" id="UP000736335"/>
    </source>
</evidence>
<evidence type="ECO:0000259" key="2">
    <source>
        <dbReference type="Pfam" id="PF20415"/>
    </source>
</evidence>
<name>A0A9P6L5R5_9AGAM</name>
<accession>A0A9P6L5R5</accession>
<reference evidence="3" key="1">
    <citation type="journal article" date="2020" name="Nat. Commun.">
        <title>Large-scale genome sequencing of mycorrhizal fungi provides insights into the early evolution of symbiotic traits.</title>
        <authorList>
            <person name="Miyauchi S."/>
            <person name="Kiss E."/>
            <person name="Kuo A."/>
            <person name="Drula E."/>
            <person name="Kohler A."/>
            <person name="Sanchez-Garcia M."/>
            <person name="Morin E."/>
            <person name="Andreopoulos B."/>
            <person name="Barry K.W."/>
            <person name="Bonito G."/>
            <person name="Buee M."/>
            <person name="Carver A."/>
            <person name="Chen C."/>
            <person name="Cichocki N."/>
            <person name="Clum A."/>
            <person name="Culley D."/>
            <person name="Crous P.W."/>
            <person name="Fauchery L."/>
            <person name="Girlanda M."/>
            <person name="Hayes R.D."/>
            <person name="Keri Z."/>
            <person name="LaButti K."/>
            <person name="Lipzen A."/>
            <person name="Lombard V."/>
            <person name="Magnuson J."/>
            <person name="Maillard F."/>
            <person name="Murat C."/>
            <person name="Nolan M."/>
            <person name="Ohm R.A."/>
            <person name="Pangilinan J."/>
            <person name="Pereira M.F."/>
            <person name="Perotto S."/>
            <person name="Peter M."/>
            <person name="Pfister S."/>
            <person name="Riley R."/>
            <person name="Sitrit Y."/>
            <person name="Stielow J.B."/>
            <person name="Szollosi G."/>
            <person name="Zifcakova L."/>
            <person name="Stursova M."/>
            <person name="Spatafora J.W."/>
            <person name="Tedersoo L."/>
            <person name="Vaario L.M."/>
            <person name="Yamada A."/>
            <person name="Yan M."/>
            <person name="Wang P."/>
            <person name="Xu J."/>
            <person name="Bruns T."/>
            <person name="Baldrian P."/>
            <person name="Vilgalys R."/>
            <person name="Dunand C."/>
            <person name="Henrissat B."/>
            <person name="Grigoriev I.V."/>
            <person name="Hibbett D."/>
            <person name="Nagy L.G."/>
            <person name="Martin F.M."/>
        </authorList>
    </citation>
    <scope>NUCLEOTIDE SEQUENCE</scope>
    <source>
        <strain evidence="3">UH-Tt-Lm1</strain>
    </source>
</reference>